<evidence type="ECO:0000256" key="2">
    <source>
        <dbReference type="ARBA" id="ARBA00023002"/>
    </source>
</evidence>
<protein>
    <recommendedName>
        <fullName evidence="3">D-xylose 1-dehydrogenase (NADP(+), D-xylono-1,5-lactone-forming)</fullName>
        <ecNumber evidence="3">1.1.1.179</ecNumber>
    </recommendedName>
    <alternativeName>
        <fullName evidence="4">D-xylose-NADP dehydrogenase</fullName>
    </alternativeName>
</protein>
<comment type="catalytic activity">
    <reaction evidence="5">
        <text>D-xylose + NADP(+) = D-xylono-1,5-lactone + NADPH + H(+)</text>
        <dbReference type="Rhea" id="RHEA:22000"/>
        <dbReference type="ChEBI" id="CHEBI:15378"/>
        <dbReference type="ChEBI" id="CHEBI:15867"/>
        <dbReference type="ChEBI" id="CHEBI:53455"/>
        <dbReference type="ChEBI" id="CHEBI:57783"/>
        <dbReference type="ChEBI" id="CHEBI:58349"/>
        <dbReference type="EC" id="1.1.1.179"/>
    </reaction>
</comment>
<dbReference type="InterPro" id="IPR050984">
    <property type="entry name" value="Gfo/Idh/MocA_domain"/>
</dbReference>
<accession>A0A369JWD4</accession>
<dbReference type="GO" id="GO:0047837">
    <property type="term" value="F:D-xylose 1-dehydrogenase (NADP+) activity"/>
    <property type="evidence" value="ECO:0007669"/>
    <property type="project" value="UniProtKB-EC"/>
</dbReference>
<dbReference type="InterPro" id="IPR036291">
    <property type="entry name" value="NAD(P)-bd_dom_sf"/>
</dbReference>
<evidence type="ECO:0000313" key="8">
    <source>
        <dbReference type="EMBL" id="RDB23953.1"/>
    </source>
</evidence>
<dbReference type="EMBL" id="LUEZ02000046">
    <property type="protein sequence ID" value="RDB23953.1"/>
    <property type="molecule type" value="Genomic_DNA"/>
</dbReference>
<dbReference type="Gene3D" id="3.30.360.10">
    <property type="entry name" value="Dihydrodipicolinate Reductase, domain 2"/>
    <property type="match status" value="1"/>
</dbReference>
<dbReference type="Gene3D" id="3.40.50.720">
    <property type="entry name" value="NAD(P)-binding Rossmann-like Domain"/>
    <property type="match status" value="1"/>
</dbReference>
<reference evidence="8" key="1">
    <citation type="submission" date="2018-04" db="EMBL/GenBank/DDBJ databases">
        <title>Whole genome sequencing of Hypsizygus marmoreus.</title>
        <authorList>
            <person name="Choi I.-G."/>
            <person name="Min B."/>
            <person name="Kim J.-G."/>
            <person name="Kim S."/>
            <person name="Oh Y.-L."/>
            <person name="Kong W.-S."/>
            <person name="Park H."/>
            <person name="Jeong J."/>
            <person name="Song E.-S."/>
        </authorList>
    </citation>
    <scope>NUCLEOTIDE SEQUENCE [LARGE SCALE GENOMIC DNA]</scope>
    <source>
        <strain evidence="8">51987-8</strain>
    </source>
</reference>
<feature type="domain" description="Gfo/Idh/MocA-like oxidoreductase N-terminal" evidence="6">
    <location>
        <begin position="29"/>
        <end position="149"/>
    </location>
</feature>
<dbReference type="InParanoid" id="A0A369JWD4"/>
<evidence type="ECO:0000256" key="1">
    <source>
        <dbReference type="ARBA" id="ARBA00010928"/>
    </source>
</evidence>
<dbReference type="STRING" id="39966.A0A369JWD4"/>
<evidence type="ECO:0000256" key="3">
    <source>
        <dbReference type="ARBA" id="ARBA00038984"/>
    </source>
</evidence>
<dbReference type="Proteomes" id="UP000076154">
    <property type="component" value="Unassembled WGS sequence"/>
</dbReference>
<proteinExistence type="inferred from homology"/>
<keyword evidence="2" id="KW-0560">Oxidoreductase</keyword>
<name>A0A369JWD4_HYPMA</name>
<evidence type="ECO:0000256" key="4">
    <source>
        <dbReference type="ARBA" id="ARBA00042988"/>
    </source>
</evidence>
<organism evidence="8 9">
    <name type="scientific">Hypsizygus marmoreus</name>
    <name type="common">White beech mushroom</name>
    <name type="synonym">Agaricus marmoreus</name>
    <dbReference type="NCBI Taxonomy" id="39966"/>
    <lineage>
        <taxon>Eukaryota</taxon>
        <taxon>Fungi</taxon>
        <taxon>Dikarya</taxon>
        <taxon>Basidiomycota</taxon>
        <taxon>Agaricomycotina</taxon>
        <taxon>Agaricomycetes</taxon>
        <taxon>Agaricomycetidae</taxon>
        <taxon>Agaricales</taxon>
        <taxon>Tricholomatineae</taxon>
        <taxon>Lyophyllaceae</taxon>
        <taxon>Hypsizygus</taxon>
    </lineage>
</organism>
<dbReference type="InterPro" id="IPR055170">
    <property type="entry name" value="GFO_IDH_MocA-like_dom"/>
</dbReference>
<dbReference type="Pfam" id="PF22725">
    <property type="entry name" value="GFO_IDH_MocA_C3"/>
    <property type="match status" value="1"/>
</dbReference>
<dbReference type="PANTHER" id="PTHR22604">
    <property type="entry name" value="OXIDOREDUCTASES"/>
    <property type="match status" value="1"/>
</dbReference>
<evidence type="ECO:0000259" key="7">
    <source>
        <dbReference type="Pfam" id="PF22725"/>
    </source>
</evidence>
<dbReference type="SUPFAM" id="SSF55347">
    <property type="entry name" value="Glyceraldehyde-3-phosphate dehydrogenase-like, C-terminal domain"/>
    <property type="match status" value="1"/>
</dbReference>
<dbReference type="SUPFAM" id="SSF51735">
    <property type="entry name" value="NAD(P)-binding Rossmann-fold domains"/>
    <property type="match status" value="1"/>
</dbReference>
<sequence length="415" mass="44811">MSSIVGFFKRVFTALNPPPAQPSAESAPIKFGILGAAAIAPISLITPAKNHPEVVVYAVAARDQNRAAAFAKKHGIGKVYGGPNGYQELLDDPEIDAIYNPLPNGLHYEWTMKALAAGKHVLLEKPSADTAEETRQLFDLAEKKGLVLLEAFHYRFHPSIQRVKAIITSGELGAIKHISTTLAVPKGAIRSGDIRYDYSLGGGALMDMGCYTLDCIRYLSSSNPVSVTSASHDLYKPASAPPSFKPDVDRGTTATFVLPNDATAALKCDLSVPYGYGIIPSMPQVTASIMCEGGEISVNNFLMPTLYHSIKVSKKDGQGTKTRVEKVYTFAEGNMEGKGEAWWTTYRFQLEAFVDKVKGRTPQTWIDKEDSIANMQWIEEIYAKTGLGSRPKSTFVLASEAGSDSAAPPTSESPA</sequence>
<dbReference type="EC" id="1.1.1.179" evidence="3"/>
<keyword evidence="9" id="KW-1185">Reference proteome</keyword>
<dbReference type="AlphaFoldDB" id="A0A369JWD4"/>
<dbReference type="OrthoDB" id="64915at2759"/>
<evidence type="ECO:0000259" key="6">
    <source>
        <dbReference type="Pfam" id="PF01408"/>
    </source>
</evidence>
<comment type="caution">
    <text evidence="8">The sequence shown here is derived from an EMBL/GenBank/DDBJ whole genome shotgun (WGS) entry which is preliminary data.</text>
</comment>
<evidence type="ECO:0000256" key="5">
    <source>
        <dbReference type="ARBA" id="ARBA00049233"/>
    </source>
</evidence>
<comment type="similarity">
    <text evidence="1">Belongs to the Gfo/Idh/MocA family.</text>
</comment>
<dbReference type="InterPro" id="IPR000683">
    <property type="entry name" value="Gfo/Idh/MocA-like_OxRdtase_N"/>
</dbReference>
<dbReference type="GO" id="GO:0000166">
    <property type="term" value="F:nucleotide binding"/>
    <property type="evidence" value="ECO:0007669"/>
    <property type="project" value="InterPro"/>
</dbReference>
<evidence type="ECO:0000313" key="9">
    <source>
        <dbReference type="Proteomes" id="UP000076154"/>
    </source>
</evidence>
<dbReference type="Pfam" id="PF01408">
    <property type="entry name" value="GFO_IDH_MocA"/>
    <property type="match status" value="1"/>
</dbReference>
<gene>
    <name evidence="8" type="ORF">Hypma_009160</name>
</gene>
<dbReference type="PANTHER" id="PTHR22604:SF105">
    <property type="entry name" value="TRANS-1,2-DIHYDROBENZENE-1,2-DIOL DEHYDROGENASE"/>
    <property type="match status" value="1"/>
</dbReference>
<feature type="domain" description="GFO/IDH/MocA-like oxidoreductase" evidence="7">
    <location>
        <begin position="160"/>
        <end position="296"/>
    </location>
</feature>